<comment type="caution">
    <text evidence="1">The sequence shown here is derived from an EMBL/GenBank/DDBJ whole genome shotgun (WGS) entry which is preliminary data.</text>
</comment>
<sequence>MFIEEILKYNSIAIVGLAKNAGKTECLNYILRKVKNTGKRFALTSIGIDGENRDQVCQTPKPEIEIFEDMIFITSEMHYRSKRLVAEIMDVSTQQTSLGRLVTARAVSSGKALLSGPADTGSLKALIQGMKRFDVDTTIVDGALSRLSLSSPAVTEAMVLATGAAVSCNIPQLVRKTKYVYDLICLETAEPEMIRQLIDIEQGIWSIDENGKVHDLNIPSVFMLENNKDEVFKYGNTLYVAGAISDKLLQFLRQQKQIKEITLIIRDFTKMFVSMETYYAFLKKGGTMKVLQKSKLLAVCINPQSPEGYCLDSDELRIAMQESLGIPVYDVKRIENQLIQ</sequence>
<evidence type="ECO:0000313" key="1">
    <source>
        <dbReference type="EMBL" id="RHM41528.1"/>
    </source>
</evidence>
<reference evidence="1 2" key="1">
    <citation type="submission" date="2018-08" db="EMBL/GenBank/DDBJ databases">
        <title>A genome reference for cultivated species of the human gut microbiota.</title>
        <authorList>
            <person name="Zou Y."/>
            <person name="Xue W."/>
            <person name="Luo G."/>
        </authorList>
    </citation>
    <scope>NUCLEOTIDE SEQUENCE [LARGE SCALE GENOMIC DNA]</scope>
    <source>
        <strain evidence="1 2">AF34-33</strain>
    </source>
</reference>
<dbReference type="AlphaFoldDB" id="A0A415QFB7"/>
<protein>
    <submittedName>
        <fullName evidence="1">Uncharacterized protein</fullName>
    </submittedName>
</protein>
<evidence type="ECO:0000313" key="2">
    <source>
        <dbReference type="Proteomes" id="UP000286038"/>
    </source>
</evidence>
<proteinExistence type="predicted"/>
<accession>A0A415QFB7</accession>
<dbReference type="RefSeq" id="WP_118450660.1">
    <property type="nucleotide sequence ID" value="NZ_CABJDM010000020.1"/>
</dbReference>
<dbReference type="EMBL" id="QRPV01000020">
    <property type="protein sequence ID" value="RHM41528.1"/>
    <property type="molecule type" value="Genomic_DNA"/>
</dbReference>
<gene>
    <name evidence="1" type="ORF">DWZ68_13765</name>
</gene>
<name>A0A415QFB7_9BACT</name>
<dbReference type="Proteomes" id="UP000286038">
    <property type="component" value="Unassembled WGS sequence"/>
</dbReference>
<organism evidence="1 2">
    <name type="scientific">Butyricimonas virosa</name>
    <dbReference type="NCBI Taxonomy" id="544645"/>
    <lineage>
        <taxon>Bacteria</taxon>
        <taxon>Pseudomonadati</taxon>
        <taxon>Bacteroidota</taxon>
        <taxon>Bacteroidia</taxon>
        <taxon>Bacteroidales</taxon>
        <taxon>Odoribacteraceae</taxon>
        <taxon>Butyricimonas</taxon>
    </lineage>
</organism>